<dbReference type="Proteomes" id="UP000696280">
    <property type="component" value="Unassembled WGS sequence"/>
</dbReference>
<dbReference type="PROSITE" id="PS51257">
    <property type="entry name" value="PROKAR_LIPOPROTEIN"/>
    <property type="match status" value="1"/>
</dbReference>
<keyword evidence="1" id="KW-0472">Membrane</keyword>
<proteinExistence type="predicted"/>
<evidence type="ECO:0000256" key="1">
    <source>
        <dbReference type="SAM" id="Phobius"/>
    </source>
</evidence>
<dbReference type="PANTHER" id="PTHR28092">
    <property type="entry name" value="FACTOR-INDUCED GENE 1 PROTEIN"/>
    <property type="match status" value="1"/>
</dbReference>
<dbReference type="GO" id="GO:0000747">
    <property type="term" value="P:conjugation with cellular fusion"/>
    <property type="evidence" value="ECO:0007669"/>
    <property type="project" value="TreeGrafter"/>
</dbReference>
<gene>
    <name evidence="2" type="ORF">HYFRA_00011406</name>
</gene>
<dbReference type="PANTHER" id="PTHR28092:SF1">
    <property type="entry name" value="FACTOR-INDUCED GENE 1 PROTEIN"/>
    <property type="match status" value="1"/>
</dbReference>
<protein>
    <submittedName>
        <fullName evidence="2">Uncharacterized protein</fullName>
    </submittedName>
</protein>
<feature type="transmembrane region" description="Helical" evidence="1">
    <location>
        <begin position="136"/>
        <end position="160"/>
    </location>
</feature>
<sequence>MPKFSKDGAKKIGGLVIASVGLAVILFYALVLAGCASGSPGMSNLFLVKLHKAGGKLLTGTAGNATAGNGTLTDLAANVTIRIGYFGMCTSIGSGSLNCSGTYSHDGTQISTSFLPQNDFSTVTLFNLASHIQSKVFVFMLAVSAVIFLVSFVVLVALQFDIMRNSSSSAAYKRRFFLKKGFKNLVWISVGLNIAVSAGAQQAAEALQWLSDVGNGELLITSGATLLGLQWAIVAFSMIFALGSRLIYNQKPAQTIEQNFETKDGVIAF</sequence>
<evidence type="ECO:0000313" key="3">
    <source>
        <dbReference type="Proteomes" id="UP000696280"/>
    </source>
</evidence>
<organism evidence="2 3">
    <name type="scientific">Hymenoscyphus fraxineus</name>
    <dbReference type="NCBI Taxonomy" id="746836"/>
    <lineage>
        <taxon>Eukaryota</taxon>
        <taxon>Fungi</taxon>
        <taxon>Dikarya</taxon>
        <taxon>Ascomycota</taxon>
        <taxon>Pezizomycotina</taxon>
        <taxon>Leotiomycetes</taxon>
        <taxon>Helotiales</taxon>
        <taxon>Helotiaceae</taxon>
        <taxon>Hymenoscyphus</taxon>
    </lineage>
</organism>
<keyword evidence="3" id="KW-1185">Reference proteome</keyword>
<feature type="transmembrane region" description="Helical" evidence="1">
    <location>
        <begin position="12"/>
        <end position="33"/>
    </location>
</feature>
<keyword evidence="1" id="KW-0812">Transmembrane</keyword>
<name>A0A9N9PVN3_9HELO</name>
<comment type="caution">
    <text evidence="2">The sequence shown here is derived from an EMBL/GenBank/DDBJ whole genome shotgun (WGS) entry which is preliminary data.</text>
</comment>
<dbReference type="EMBL" id="CAJVRL010000079">
    <property type="protein sequence ID" value="CAG8957425.1"/>
    <property type="molecule type" value="Genomic_DNA"/>
</dbReference>
<accession>A0A9N9PVN3</accession>
<dbReference type="Pfam" id="PF12351">
    <property type="entry name" value="Fig1"/>
    <property type="match status" value="1"/>
</dbReference>
<feature type="transmembrane region" description="Helical" evidence="1">
    <location>
        <begin position="181"/>
        <end position="200"/>
    </location>
</feature>
<keyword evidence="1" id="KW-1133">Transmembrane helix</keyword>
<dbReference type="GO" id="GO:0016020">
    <property type="term" value="C:membrane"/>
    <property type="evidence" value="ECO:0007669"/>
    <property type="project" value="InterPro"/>
</dbReference>
<evidence type="ECO:0000313" key="2">
    <source>
        <dbReference type="EMBL" id="CAG8957425.1"/>
    </source>
</evidence>
<dbReference type="AlphaFoldDB" id="A0A9N9PVN3"/>
<dbReference type="InterPro" id="IPR033481">
    <property type="entry name" value="Dni1/Fig1"/>
</dbReference>
<feature type="transmembrane region" description="Helical" evidence="1">
    <location>
        <begin position="220"/>
        <end position="242"/>
    </location>
</feature>
<dbReference type="OrthoDB" id="3524679at2759"/>
<dbReference type="GO" id="GO:0043332">
    <property type="term" value="C:mating projection tip"/>
    <property type="evidence" value="ECO:0007669"/>
    <property type="project" value="TreeGrafter"/>
</dbReference>
<reference evidence="2" key="1">
    <citation type="submission" date="2021-07" db="EMBL/GenBank/DDBJ databases">
        <authorList>
            <person name="Durling M."/>
        </authorList>
    </citation>
    <scope>NUCLEOTIDE SEQUENCE</scope>
</reference>